<evidence type="ECO:0000313" key="2">
    <source>
        <dbReference type="EMBL" id="OJJ65467.1"/>
    </source>
</evidence>
<evidence type="ECO:0000313" key="4">
    <source>
        <dbReference type="Proteomes" id="UP000184499"/>
    </source>
</evidence>
<keyword evidence="1" id="KW-0812">Transmembrane</keyword>
<keyword evidence="1" id="KW-1133">Transmembrane helix</keyword>
<dbReference type="RefSeq" id="XP_067472911.1">
    <property type="nucleotide sequence ID" value="XM_067626204.1"/>
</dbReference>
<accession>A0A1L9U1U4</accession>
<organism evidence="3 4">
    <name type="scientific">Aspergillus brasiliensis (strain CBS 101740 / IMI 381727 / IBT 21946)</name>
    <dbReference type="NCBI Taxonomy" id="767769"/>
    <lineage>
        <taxon>Eukaryota</taxon>
        <taxon>Fungi</taxon>
        <taxon>Dikarya</taxon>
        <taxon>Ascomycota</taxon>
        <taxon>Pezizomycotina</taxon>
        <taxon>Eurotiomycetes</taxon>
        <taxon>Eurotiomycetidae</taxon>
        <taxon>Eurotiales</taxon>
        <taxon>Aspergillaceae</taxon>
        <taxon>Aspergillus</taxon>
        <taxon>Aspergillus subgen. Circumdati</taxon>
    </lineage>
</organism>
<sequence length="97" mass="11217">MAFHKMVCSGDAPYEGTHSPWVQEPFLYIWLVASSLAISCHAILHYHCMRGRMEVPLISLLLHAHVDWTRRRMPDSGLNTVGFMKHIVEQFKFKHGL</sequence>
<gene>
    <name evidence="3" type="ORF">ASPBRDRAFT_489651</name>
    <name evidence="2" type="ORF">ASPBRDRAFT_565455</name>
</gene>
<dbReference type="GeneID" id="93578692"/>
<dbReference type="Proteomes" id="UP000184499">
    <property type="component" value="Unassembled WGS sequence"/>
</dbReference>
<name>A0A1L9U1U4_ASPBC</name>
<reference evidence="3" key="1">
    <citation type="submission" date="2015-09" db="EMBL/GenBank/DDBJ databases">
        <title>Genomic diversity in the industrially and medically important fungal genus Aspergillus.</title>
        <authorList>
            <consortium name="DOE Joint Genome Institute"/>
            <person name="Riley R."/>
            <person name="Labutti K."/>
            <person name="Clum A."/>
            <person name="Sun H."/>
            <person name="Wiebenga A."/>
            <person name="De Vries R.P."/>
            <person name="Grigoriev I.V."/>
        </authorList>
    </citation>
    <scope>NUCLEOTIDE SEQUENCE [LARGE SCALE GENOMIC DNA]</scope>
    <source>
        <strain evidence="3">CBS 101740</strain>
    </source>
</reference>
<evidence type="ECO:0000313" key="3">
    <source>
        <dbReference type="EMBL" id="OJJ65660.1"/>
    </source>
</evidence>
<reference evidence="4" key="2">
    <citation type="journal article" date="2017" name="Genome Biol.">
        <title>Comparative genomics reveals high biological diversity and specific adaptations in the industrially and medically important fungal genus Aspergillus.</title>
        <authorList>
            <person name="de Vries R.P."/>
            <person name="Riley R."/>
            <person name="Wiebenga A."/>
            <person name="Aguilar-Osorio G."/>
            <person name="Amillis S."/>
            <person name="Uchima C.A."/>
            <person name="Anderluh G."/>
            <person name="Asadollahi M."/>
            <person name="Askin M."/>
            <person name="Barry K."/>
            <person name="Battaglia E."/>
            <person name="Bayram O."/>
            <person name="Benocci T."/>
            <person name="Braus-Stromeyer S.A."/>
            <person name="Caldana C."/>
            <person name="Canovas D."/>
            <person name="Cerqueira G.C."/>
            <person name="Chen F."/>
            <person name="Chen W."/>
            <person name="Choi C."/>
            <person name="Clum A."/>
            <person name="Dos Santos R.A."/>
            <person name="Damasio A.R."/>
            <person name="Diallinas G."/>
            <person name="Emri T."/>
            <person name="Fekete E."/>
            <person name="Flipphi M."/>
            <person name="Freyberg S."/>
            <person name="Gallo A."/>
            <person name="Gournas C."/>
            <person name="Habgood R."/>
            <person name="Hainaut M."/>
            <person name="Harispe M.L."/>
            <person name="Henrissat B."/>
            <person name="Hilden K.S."/>
            <person name="Hope R."/>
            <person name="Hossain A."/>
            <person name="Karabika E."/>
            <person name="Karaffa L."/>
            <person name="Karanyi Z."/>
            <person name="Krasevec N."/>
            <person name="Kuo A."/>
            <person name="Kusch H."/>
            <person name="LaButti K."/>
            <person name="Lagendijk E.L."/>
            <person name="Lapidus A."/>
            <person name="Levasseur A."/>
            <person name="Lindquist E."/>
            <person name="Lipzen A."/>
            <person name="Logrieco A.F."/>
            <person name="MacCabe A."/>
            <person name="Maekelae M.R."/>
            <person name="Malavazi I."/>
            <person name="Melin P."/>
            <person name="Meyer V."/>
            <person name="Mielnichuk N."/>
            <person name="Miskei M."/>
            <person name="Molnar A.P."/>
            <person name="Mule G."/>
            <person name="Ngan C.Y."/>
            <person name="Orejas M."/>
            <person name="Orosz E."/>
            <person name="Ouedraogo J.P."/>
            <person name="Overkamp K.M."/>
            <person name="Park H.-S."/>
            <person name="Perrone G."/>
            <person name="Piumi F."/>
            <person name="Punt P.J."/>
            <person name="Ram A.F."/>
            <person name="Ramon A."/>
            <person name="Rauscher S."/>
            <person name="Record E."/>
            <person name="Riano-Pachon D.M."/>
            <person name="Robert V."/>
            <person name="Roehrig J."/>
            <person name="Ruller R."/>
            <person name="Salamov A."/>
            <person name="Salih N.S."/>
            <person name="Samson R.A."/>
            <person name="Sandor E."/>
            <person name="Sanguinetti M."/>
            <person name="Schuetze T."/>
            <person name="Sepcic K."/>
            <person name="Shelest E."/>
            <person name="Sherlock G."/>
            <person name="Sophianopoulou V."/>
            <person name="Squina F.M."/>
            <person name="Sun H."/>
            <person name="Susca A."/>
            <person name="Todd R.B."/>
            <person name="Tsang A."/>
            <person name="Unkles S.E."/>
            <person name="van de Wiele N."/>
            <person name="van Rossen-Uffink D."/>
            <person name="Oliveira J.V."/>
            <person name="Vesth T.C."/>
            <person name="Visser J."/>
            <person name="Yu J.-H."/>
            <person name="Zhou M."/>
            <person name="Andersen M.R."/>
            <person name="Archer D.B."/>
            <person name="Baker S.E."/>
            <person name="Benoit I."/>
            <person name="Brakhage A.A."/>
            <person name="Braus G.H."/>
            <person name="Fischer R."/>
            <person name="Frisvad J.C."/>
            <person name="Goldman G.H."/>
            <person name="Houbraken J."/>
            <person name="Oakley B."/>
            <person name="Pocsi I."/>
            <person name="Scazzocchio C."/>
            <person name="Seiboth B."/>
            <person name="vanKuyk P.A."/>
            <person name="Wortman J."/>
            <person name="Dyer P.S."/>
            <person name="Grigoriev I.V."/>
        </authorList>
    </citation>
    <scope>NUCLEOTIDE SEQUENCE [LARGE SCALE GENOMIC DNA]</scope>
    <source>
        <strain evidence="4">CBS 101740 / IMI 381727 / IBT 21946</strain>
    </source>
</reference>
<evidence type="ECO:0000256" key="1">
    <source>
        <dbReference type="SAM" id="Phobius"/>
    </source>
</evidence>
<feature type="transmembrane region" description="Helical" evidence="1">
    <location>
        <begin position="26"/>
        <end position="44"/>
    </location>
</feature>
<dbReference type="AlphaFoldDB" id="A0A1L9U1U4"/>
<keyword evidence="4" id="KW-1185">Reference proteome</keyword>
<keyword evidence="1" id="KW-0472">Membrane</keyword>
<dbReference type="EMBL" id="KV878737">
    <property type="protein sequence ID" value="OJJ65467.1"/>
    <property type="molecule type" value="Genomic_DNA"/>
</dbReference>
<proteinExistence type="predicted"/>
<protein>
    <submittedName>
        <fullName evidence="3">Uncharacterized protein</fullName>
    </submittedName>
</protein>
<dbReference type="EMBL" id="KV878713">
    <property type="protein sequence ID" value="OJJ65660.1"/>
    <property type="molecule type" value="Genomic_DNA"/>
</dbReference>
<dbReference type="VEuPathDB" id="FungiDB:ASPBRDRAFT_489651"/>
<dbReference type="VEuPathDB" id="FungiDB:ASPBRDRAFT_565455"/>